<keyword evidence="6" id="KW-0833">Ubl conjugation pathway</keyword>
<accession>A0A0K9PTG4</accession>
<dbReference type="InterPro" id="IPR001841">
    <property type="entry name" value="Znf_RING"/>
</dbReference>
<evidence type="ECO:0000313" key="12">
    <source>
        <dbReference type="Proteomes" id="UP000036987"/>
    </source>
</evidence>
<feature type="compositionally biased region" description="Low complexity" evidence="9">
    <location>
        <begin position="181"/>
        <end position="198"/>
    </location>
</feature>
<dbReference type="SUPFAM" id="SSF57850">
    <property type="entry name" value="RING/U-box"/>
    <property type="match status" value="1"/>
</dbReference>
<feature type="region of interest" description="Disordered" evidence="9">
    <location>
        <begin position="1"/>
        <end position="75"/>
    </location>
</feature>
<keyword evidence="5 8" id="KW-0863">Zinc-finger</keyword>
<feature type="compositionally biased region" description="Low complexity" evidence="9">
    <location>
        <begin position="90"/>
        <end position="100"/>
    </location>
</feature>
<dbReference type="InterPro" id="IPR013083">
    <property type="entry name" value="Znf_RING/FYVE/PHD"/>
</dbReference>
<evidence type="ECO:0000256" key="8">
    <source>
        <dbReference type="PROSITE-ProRule" id="PRU00175"/>
    </source>
</evidence>
<feature type="region of interest" description="Disordered" evidence="9">
    <location>
        <begin position="89"/>
        <end position="128"/>
    </location>
</feature>
<keyword evidence="12" id="KW-1185">Reference proteome</keyword>
<evidence type="ECO:0000256" key="4">
    <source>
        <dbReference type="ARBA" id="ARBA00022723"/>
    </source>
</evidence>
<organism evidence="11 12">
    <name type="scientific">Zostera marina</name>
    <name type="common">Eelgrass</name>
    <dbReference type="NCBI Taxonomy" id="29655"/>
    <lineage>
        <taxon>Eukaryota</taxon>
        <taxon>Viridiplantae</taxon>
        <taxon>Streptophyta</taxon>
        <taxon>Embryophyta</taxon>
        <taxon>Tracheophyta</taxon>
        <taxon>Spermatophyta</taxon>
        <taxon>Magnoliopsida</taxon>
        <taxon>Liliopsida</taxon>
        <taxon>Zosteraceae</taxon>
        <taxon>Zostera</taxon>
    </lineage>
</organism>
<keyword evidence="7" id="KW-0862">Zinc</keyword>
<dbReference type="SMART" id="SM00184">
    <property type="entry name" value="RING"/>
    <property type="match status" value="1"/>
</dbReference>
<evidence type="ECO:0000256" key="6">
    <source>
        <dbReference type="ARBA" id="ARBA00022786"/>
    </source>
</evidence>
<dbReference type="Pfam" id="PF13639">
    <property type="entry name" value="zf-RING_2"/>
    <property type="match status" value="1"/>
</dbReference>
<evidence type="ECO:0000256" key="2">
    <source>
        <dbReference type="ARBA" id="ARBA00012483"/>
    </source>
</evidence>
<keyword evidence="4" id="KW-0479">Metal-binding</keyword>
<feature type="compositionally biased region" description="Low complexity" evidence="9">
    <location>
        <begin position="213"/>
        <end position="240"/>
    </location>
</feature>
<sequence>MENKNLNKRASSSGGGFSHKRTNFSHLRDSKDGDGGINIQSCNRLGCSTRFNKNSSIKGDGIGNNNTDKKLKNPKSILCTSNNKTFFYGSSSKSSSSSSSNKKEQKKLKSVSEIVVPAESNDRGSEVGFIESAAKSGNLVQSSMSMNIKSSKGSRRVLGSSSYQGRINNPSSHEPRKVNNSPSLSSVSDVSSSSWSSSTMPIRFADTQRKRSPPNASPNASSSSSSSSSTFFSSSSSTSFGSRMNFSKDFSKDHRIQVVGTSMQPSATSQRTRSRPSMSKDNKPSLVTTKKTATIMNQPARMAGSSGSGPSSITRPPRLSIRESAPISTRRTGMSAASSAARSNHIRAAHHREDNGIAQMSGVDDDDDDLPQLETNEFTEALRTLELIESAEGMTHRELQQRLAYENTLILGALGLHDQHRELRLDIDDMSYEDLLDLGEKMGTVSTALTEEALAKCMKKSTYGHNNTSMETAEDDIKCSICQEEYIVGDKVGKLMCGHLYHVACIYKWLRQKNWCPICKAPACSMS</sequence>
<feature type="region of interest" description="Disordered" evidence="9">
    <location>
        <begin position="146"/>
        <end position="241"/>
    </location>
</feature>
<dbReference type="Proteomes" id="UP000036987">
    <property type="component" value="Unassembled WGS sequence"/>
</dbReference>
<dbReference type="AlphaFoldDB" id="A0A0K9PTG4"/>
<evidence type="ECO:0000256" key="9">
    <source>
        <dbReference type="SAM" id="MobiDB-lite"/>
    </source>
</evidence>
<evidence type="ECO:0000256" key="3">
    <source>
        <dbReference type="ARBA" id="ARBA00022679"/>
    </source>
</evidence>
<feature type="compositionally biased region" description="Polar residues" evidence="9">
    <location>
        <begin position="326"/>
        <end position="342"/>
    </location>
</feature>
<proteinExistence type="predicted"/>
<name>A0A0K9PTG4_ZOSMR</name>
<dbReference type="GO" id="GO:0008270">
    <property type="term" value="F:zinc ion binding"/>
    <property type="evidence" value="ECO:0007669"/>
    <property type="project" value="UniProtKB-KW"/>
</dbReference>
<evidence type="ECO:0000256" key="1">
    <source>
        <dbReference type="ARBA" id="ARBA00000900"/>
    </source>
</evidence>
<dbReference type="STRING" id="29655.A0A0K9PTG4"/>
<dbReference type="Gene3D" id="3.30.40.10">
    <property type="entry name" value="Zinc/RING finger domain, C3HC4 (zinc finger)"/>
    <property type="match status" value="1"/>
</dbReference>
<dbReference type="PANTHER" id="PTHR22937:SF136">
    <property type="entry name" value="RING-TYPE E3 UBIQUITIN TRANSFERASE"/>
    <property type="match status" value="1"/>
</dbReference>
<dbReference type="PANTHER" id="PTHR22937">
    <property type="entry name" value="E3 UBIQUITIN-PROTEIN LIGASE RNF165"/>
    <property type="match status" value="1"/>
</dbReference>
<feature type="domain" description="RING-type" evidence="10">
    <location>
        <begin position="479"/>
        <end position="520"/>
    </location>
</feature>
<protein>
    <recommendedName>
        <fullName evidence="2">RING-type E3 ubiquitin transferase</fullName>
        <ecNumber evidence="2">2.3.2.27</ecNumber>
    </recommendedName>
</protein>
<evidence type="ECO:0000256" key="5">
    <source>
        <dbReference type="ARBA" id="ARBA00022771"/>
    </source>
</evidence>
<feature type="region of interest" description="Disordered" evidence="9">
    <location>
        <begin position="300"/>
        <end position="371"/>
    </location>
</feature>
<evidence type="ECO:0000256" key="7">
    <source>
        <dbReference type="ARBA" id="ARBA00022833"/>
    </source>
</evidence>
<dbReference type="InterPro" id="IPR045191">
    <property type="entry name" value="MBR1/2-like"/>
</dbReference>
<feature type="region of interest" description="Disordered" evidence="9">
    <location>
        <begin position="256"/>
        <end position="287"/>
    </location>
</feature>
<dbReference type="GO" id="GO:0061630">
    <property type="term" value="F:ubiquitin protein ligase activity"/>
    <property type="evidence" value="ECO:0000318"/>
    <property type="project" value="GO_Central"/>
</dbReference>
<evidence type="ECO:0000259" key="10">
    <source>
        <dbReference type="PROSITE" id="PS50089"/>
    </source>
</evidence>
<comment type="caution">
    <text evidence="11">The sequence shown here is derived from an EMBL/GenBank/DDBJ whole genome shotgun (WGS) entry which is preliminary data.</text>
</comment>
<evidence type="ECO:0000313" key="11">
    <source>
        <dbReference type="EMBL" id="KMZ72256.1"/>
    </source>
</evidence>
<comment type="catalytic activity">
    <reaction evidence="1">
        <text>S-ubiquitinyl-[E2 ubiquitin-conjugating enzyme]-L-cysteine + [acceptor protein]-L-lysine = [E2 ubiquitin-conjugating enzyme]-L-cysteine + N(6)-ubiquitinyl-[acceptor protein]-L-lysine.</text>
        <dbReference type="EC" id="2.3.2.27"/>
    </reaction>
</comment>
<keyword evidence="3" id="KW-0808">Transferase</keyword>
<dbReference type="PROSITE" id="PS50089">
    <property type="entry name" value="ZF_RING_2"/>
    <property type="match status" value="1"/>
</dbReference>
<reference evidence="12" key="1">
    <citation type="journal article" date="2016" name="Nature">
        <title>The genome of the seagrass Zostera marina reveals angiosperm adaptation to the sea.</title>
        <authorList>
            <person name="Olsen J.L."/>
            <person name="Rouze P."/>
            <person name="Verhelst B."/>
            <person name="Lin Y.-C."/>
            <person name="Bayer T."/>
            <person name="Collen J."/>
            <person name="Dattolo E."/>
            <person name="De Paoli E."/>
            <person name="Dittami S."/>
            <person name="Maumus F."/>
            <person name="Michel G."/>
            <person name="Kersting A."/>
            <person name="Lauritano C."/>
            <person name="Lohaus R."/>
            <person name="Toepel M."/>
            <person name="Tonon T."/>
            <person name="Vanneste K."/>
            <person name="Amirebrahimi M."/>
            <person name="Brakel J."/>
            <person name="Bostroem C."/>
            <person name="Chovatia M."/>
            <person name="Grimwood J."/>
            <person name="Jenkins J.W."/>
            <person name="Jueterbock A."/>
            <person name="Mraz A."/>
            <person name="Stam W.T."/>
            <person name="Tice H."/>
            <person name="Bornberg-Bauer E."/>
            <person name="Green P.J."/>
            <person name="Pearson G.A."/>
            <person name="Procaccini G."/>
            <person name="Duarte C.M."/>
            <person name="Schmutz J."/>
            <person name="Reusch T.B.H."/>
            <person name="Van de Peer Y."/>
        </authorList>
    </citation>
    <scope>NUCLEOTIDE SEQUENCE [LARGE SCALE GENOMIC DNA]</scope>
    <source>
        <strain evidence="12">cv. Finnish</strain>
    </source>
</reference>
<dbReference type="EMBL" id="LFYR01000642">
    <property type="protein sequence ID" value="KMZ72256.1"/>
    <property type="molecule type" value="Genomic_DNA"/>
</dbReference>
<dbReference type="EC" id="2.3.2.27" evidence="2"/>
<feature type="compositionally biased region" description="Polar residues" evidence="9">
    <location>
        <begin position="159"/>
        <end position="172"/>
    </location>
</feature>
<dbReference type="OrthoDB" id="8062037at2759"/>
<gene>
    <name evidence="11" type="ORF">ZOSMA_169G00480</name>
</gene>
<feature type="compositionally biased region" description="Polar residues" evidence="9">
    <location>
        <begin position="259"/>
        <end position="277"/>
    </location>
</feature>